<dbReference type="Proteomes" id="UP000282386">
    <property type="component" value="Chromosome"/>
</dbReference>
<feature type="region of interest" description="Disordered" evidence="1">
    <location>
        <begin position="203"/>
        <end position="239"/>
    </location>
</feature>
<dbReference type="RefSeq" id="WP_126500798.1">
    <property type="nucleotide sequence ID" value="NZ_LR134479.1"/>
</dbReference>
<dbReference type="AlphaFoldDB" id="A0A7Z9D863"/>
<keyword evidence="2" id="KW-1133">Transmembrane helix</keyword>
<proteinExistence type="predicted"/>
<feature type="compositionally biased region" description="Acidic residues" evidence="1">
    <location>
        <begin position="160"/>
        <end position="169"/>
    </location>
</feature>
<evidence type="ECO:0000256" key="1">
    <source>
        <dbReference type="SAM" id="MobiDB-lite"/>
    </source>
</evidence>
<sequence length="389" mass="40935">MSQQIPVGTVLGGRYEITAQIIVTAETDMILDGMDQILSRKVSVVVASPARSNLLENNSRVLNESNPYSFQMLDMGITPEGSKYLITSYTAPSVLLDALLTEQRSLSDVYDDEAALGTEIFGATVPTQPAAMEVIGAIKSWDGNPIQPEMGGGMYPGGDLYDDDEDDEDDGRRGTWVIVLAAVLLLLIVAGAVLISLTGIGSSKTAEPKPAKSTSASASASEGGESHSPTPSPETTSNAPAKIATVARLVPNNPTFMSETDANLPKLADNNPATVWMSYGFGSGKLAVPFALSAKLQTPTVVSKVTMQQNTGTGGAYTVYVNNQNSLNGATEVGKGTFNGKDAVVELDTSKQSADKGGYVIIQFTEAPKLSQPISIYPYGLRLAELKAE</sequence>
<accession>A0A7Z9D863</accession>
<keyword evidence="2" id="KW-0472">Membrane</keyword>
<evidence type="ECO:0000256" key="2">
    <source>
        <dbReference type="SAM" id="Phobius"/>
    </source>
</evidence>
<keyword evidence="2" id="KW-0812">Transmembrane</keyword>
<protein>
    <recommendedName>
        <fullName evidence="5">Serine/threonine protein kinase</fullName>
    </recommendedName>
</protein>
<dbReference type="Gene3D" id="2.60.120.260">
    <property type="entry name" value="Galactose-binding domain-like"/>
    <property type="match status" value="1"/>
</dbReference>
<dbReference type="SUPFAM" id="SSF49785">
    <property type="entry name" value="Galactose-binding domain-like"/>
    <property type="match status" value="1"/>
</dbReference>
<reference evidence="3 4" key="1">
    <citation type="submission" date="2018-12" db="EMBL/GenBank/DDBJ databases">
        <authorList>
            <consortium name="Pathogen Informatics"/>
        </authorList>
    </citation>
    <scope>NUCLEOTIDE SEQUENCE [LARGE SCALE GENOMIC DNA]</scope>
    <source>
        <strain evidence="3 4">NCTC10207</strain>
    </source>
</reference>
<dbReference type="EMBL" id="LR134479">
    <property type="protein sequence ID" value="VEI25100.1"/>
    <property type="molecule type" value="Genomic_DNA"/>
</dbReference>
<organism evidence="3 4">
    <name type="scientific">Rothia aeria</name>
    <dbReference type="NCBI Taxonomy" id="172042"/>
    <lineage>
        <taxon>Bacteria</taxon>
        <taxon>Bacillati</taxon>
        <taxon>Actinomycetota</taxon>
        <taxon>Actinomycetes</taxon>
        <taxon>Micrococcales</taxon>
        <taxon>Micrococcaceae</taxon>
        <taxon>Rothia</taxon>
    </lineage>
</organism>
<gene>
    <name evidence="3" type="ORF">NCTC10207_02417</name>
</gene>
<evidence type="ECO:0000313" key="3">
    <source>
        <dbReference type="EMBL" id="VEI25100.1"/>
    </source>
</evidence>
<name>A0A7Z9D863_9MICC</name>
<feature type="compositionally biased region" description="Low complexity" evidence="1">
    <location>
        <begin position="211"/>
        <end position="237"/>
    </location>
</feature>
<evidence type="ECO:0000313" key="4">
    <source>
        <dbReference type="Proteomes" id="UP000282386"/>
    </source>
</evidence>
<evidence type="ECO:0008006" key="5">
    <source>
        <dbReference type="Google" id="ProtNLM"/>
    </source>
</evidence>
<dbReference type="InterPro" id="IPR008979">
    <property type="entry name" value="Galactose-bd-like_sf"/>
</dbReference>
<feature type="transmembrane region" description="Helical" evidence="2">
    <location>
        <begin position="176"/>
        <end position="200"/>
    </location>
</feature>
<feature type="region of interest" description="Disordered" evidence="1">
    <location>
        <begin position="149"/>
        <end position="169"/>
    </location>
</feature>